<name>A0ABU5SPN2_9BACT</name>
<gene>
    <name evidence="4" type="ORF">VB798_21205</name>
</gene>
<keyword evidence="5" id="KW-1185">Reference proteome</keyword>
<evidence type="ECO:0000256" key="1">
    <source>
        <dbReference type="ARBA" id="ARBA00004613"/>
    </source>
</evidence>
<protein>
    <submittedName>
        <fullName evidence="4">SpvB/TcaC N-terminal domain-containing protein</fullName>
    </submittedName>
</protein>
<dbReference type="RefSeq" id="WP_323689246.1">
    <property type="nucleotide sequence ID" value="NZ_JAYGIM010000018.1"/>
</dbReference>
<keyword evidence="2" id="KW-0964">Secreted</keyword>
<evidence type="ECO:0000256" key="3">
    <source>
        <dbReference type="ARBA" id="ARBA00023026"/>
    </source>
</evidence>
<evidence type="ECO:0000313" key="5">
    <source>
        <dbReference type="Proteomes" id="UP001302222"/>
    </source>
</evidence>
<keyword evidence="3" id="KW-0843">Virulence</keyword>
<dbReference type="Proteomes" id="UP001302222">
    <property type="component" value="Unassembled WGS sequence"/>
</dbReference>
<dbReference type="EMBL" id="JAYGIM010000018">
    <property type="protein sequence ID" value="MEA5429122.1"/>
    <property type="molecule type" value="Genomic_DNA"/>
</dbReference>
<comment type="caution">
    <text evidence="4">The sequence shown here is derived from an EMBL/GenBank/DDBJ whole genome shotgun (WGS) entry which is preliminary data.</text>
</comment>
<evidence type="ECO:0000313" key="4">
    <source>
        <dbReference type="EMBL" id="MEA5429122.1"/>
    </source>
</evidence>
<proteinExistence type="predicted"/>
<evidence type="ECO:0000256" key="2">
    <source>
        <dbReference type="ARBA" id="ARBA00022525"/>
    </source>
</evidence>
<accession>A0ABU5SPN2</accession>
<comment type="subcellular location">
    <subcellularLocation>
        <location evidence="1">Secreted</location>
    </subcellularLocation>
</comment>
<reference evidence="4 5" key="1">
    <citation type="submission" date="2023-12" db="EMBL/GenBank/DDBJ databases">
        <title>Novel species of the genus Arcicella isolated from rivers.</title>
        <authorList>
            <person name="Lu H."/>
        </authorList>
    </citation>
    <scope>NUCLEOTIDE SEQUENCE [LARGE SCALE GENOMIC DNA]</scope>
    <source>
        <strain evidence="4 5">DC25W</strain>
    </source>
</reference>
<dbReference type="Pfam" id="PF03534">
    <property type="entry name" value="SpvB"/>
    <property type="match status" value="1"/>
</dbReference>
<organism evidence="4 5">
    <name type="scientific">Arcicella lustrica</name>
    <dbReference type="NCBI Taxonomy" id="2984196"/>
    <lineage>
        <taxon>Bacteria</taxon>
        <taxon>Pseudomonadati</taxon>
        <taxon>Bacteroidota</taxon>
        <taxon>Cytophagia</taxon>
        <taxon>Cytophagales</taxon>
        <taxon>Flectobacillaceae</taxon>
        <taxon>Arcicella</taxon>
    </lineage>
</organism>
<sequence length="839" mass="91838">MKKRKLNYILKGLFMFFLVIHNGLGQRDDSGMPYLPNIIPPSPNAASLGKYGDIPVGLYTGLPNISLPIYNISGQVSHAVSLSYHSNGLKVEEVSSNVGLGWSLNAGGVITRTIKGLPDNLPTAGYLNNNVNPGGGDTEICDYFVKQRQGTIDLHPDTYVFNAGGLSGKFLVQKNASGNILGYTLNNEGGLKIEWLSENSWKITDAIGNKYYFGTSVDGLTKATDKTASMPTNGRTAISSYVSAWYLLEIVSANGEVIKFNYETYENTSCQRSGETSYYRYYTSGSGCSPLTSSLNFSETETIGSRLKGITFLNGSISFNYSTVERKDFKGDYPLDNIKIYEKNNTSTPVKTFKLVQSYFESSETSLSQCGDGSQTGKRLKLVSITECDKDNNCLTPHEFSYYEGIYPDRFSYAQDYWGYYNGQNTNTTLIPKFLFTPPGGASLNLSGSYRSPDKSGEFQKLTVLNKIKYPTGGTSSFEYETNTSYTADWPWESFGDKVILGSITGKNYIDNGRIEVTRTFTLTKSQSICDIKISTGGIQCDNTVRDGSCGVELYLSGPVNIPLEGFTTNSQGSFTLADQALPPGTYTLTLSFRPTATNSIVSGFSCLVLGPEQTALQSNNYNKAIGGLRIKSVTSKSCDNCVSEVTNYNYNDDSGNSTGVLVTVPKYDYIVGQTGQASNGVAGCKNLARTSFSQVPMGITQGSHIGYGRIVVTKSSGTNSLGKTINHYTTANPYADLGVNAYPFAPMTSMDWKRGVLTKSEDYAYESNVFKIVKKTEYIYTFGDASYDRTNRGLQVSKPLLGEENMANPACYELQSQIYTVKAGWLHLDQQKTTIYDK</sequence>
<dbReference type="InterPro" id="IPR003284">
    <property type="entry name" value="Sal_SpvB"/>
</dbReference>